<keyword evidence="4" id="KW-1185">Reference proteome</keyword>
<evidence type="ECO:0008006" key="5">
    <source>
        <dbReference type="Google" id="ProtNLM"/>
    </source>
</evidence>
<evidence type="ECO:0000313" key="3">
    <source>
        <dbReference type="EMBL" id="KJE91754.1"/>
    </source>
</evidence>
<dbReference type="PhylomeDB" id="A0A0D2X212"/>
<name>A0A0D2X212_CAPO3</name>
<evidence type="ECO:0000256" key="1">
    <source>
        <dbReference type="SAM" id="MobiDB-lite"/>
    </source>
</evidence>
<feature type="compositionally biased region" description="Polar residues" evidence="1">
    <location>
        <begin position="308"/>
        <end position="337"/>
    </location>
</feature>
<proteinExistence type="predicted"/>
<dbReference type="EMBL" id="KE346363">
    <property type="protein sequence ID" value="KJE91754.1"/>
    <property type="molecule type" value="Genomic_DNA"/>
</dbReference>
<evidence type="ECO:0000313" key="4">
    <source>
        <dbReference type="Proteomes" id="UP000008743"/>
    </source>
</evidence>
<feature type="transmembrane region" description="Helical" evidence="2">
    <location>
        <begin position="255"/>
        <end position="279"/>
    </location>
</feature>
<sequence length="367" mass="40641">MSDPPPLVQTDLTDHWNPLEVWVVSMAALILLTQLSIAIFMVVHRDYKPFKAKQPWSLLVGAVGAVCFFASELHANLLLPQHGPVLNNCSFWKQWMYVPFGLGLVATALLYRLFMRWVILRLLNTRLVTSRKIDRAVIKIIGIAVIYVPMLVVSLINSLAGDVHHIAMKYQDGTPGSFCYTQSKALNYTTNCVLGVYACALAGWWTYSLRNVRQSFNEYKSARIAWCITSLSLITYIGCVFVIGNSTYYERVLFLVLNVSLSSPIFTAVVMNVFVGWVIGREEQLVAFDAGLALTMLTHVPKSRHSPKTSSGQGSNPASSTPPSGSTHSAPTMSVTDTEYHEDEPDALEIEIGLAPPQMVQIQPTVS</sequence>
<feature type="region of interest" description="Disordered" evidence="1">
    <location>
        <begin position="303"/>
        <end position="346"/>
    </location>
</feature>
<organism evidence="3 4">
    <name type="scientific">Capsaspora owczarzaki (strain ATCC 30864)</name>
    <dbReference type="NCBI Taxonomy" id="595528"/>
    <lineage>
        <taxon>Eukaryota</taxon>
        <taxon>Filasterea</taxon>
        <taxon>Capsaspora</taxon>
    </lineage>
</organism>
<feature type="transmembrane region" description="Helical" evidence="2">
    <location>
        <begin position="20"/>
        <end position="43"/>
    </location>
</feature>
<dbReference type="RefSeq" id="XP_004348658.1">
    <property type="nucleotide sequence ID" value="XM_004348608.2"/>
</dbReference>
<dbReference type="InParanoid" id="A0A0D2X212"/>
<keyword evidence="2" id="KW-0812">Transmembrane</keyword>
<feature type="transmembrane region" description="Helical" evidence="2">
    <location>
        <begin position="55"/>
        <end position="75"/>
    </location>
</feature>
<accession>A0A0D2X212</accession>
<feature type="transmembrane region" description="Helical" evidence="2">
    <location>
        <begin position="136"/>
        <end position="160"/>
    </location>
</feature>
<feature type="transmembrane region" description="Helical" evidence="2">
    <location>
        <begin position="95"/>
        <end position="115"/>
    </location>
</feature>
<keyword evidence="2" id="KW-1133">Transmembrane helix</keyword>
<gene>
    <name evidence="3" type="ORF">CAOG_002845</name>
</gene>
<keyword evidence="2" id="KW-0472">Membrane</keyword>
<evidence type="ECO:0000256" key="2">
    <source>
        <dbReference type="SAM" id="Phobius"/>
    </source>
</evidence>
<feature type="transmembrane region" description="Helical" evidence="2">
    <location>
        <begin position="224"/>
        <end position="243"/>
    </location>
</feature>
<reference evidence="4" key="1">
    <citation type="submission" date="2011-02" db="EMBL/GenBank/DDBJ databases">
        <title>The Genome Sequence of Capsaspora owczarzaki ATCC 30864.</title>
        <authorList>
            <person name="Russ C."/>
            <person name="Cuomo C."/>
            <person name="Burger G."/>
            <person name="Gray M.W."/>
            <person name="Holland P.W.H."/>
            <person name="King N."/>
            <person name="Lang F.B.F."/>
            <person name="Roger A.J."/>
            <person name="Ruiz-Trillo I."/>
            <person name="Young S.K."/>
            <person name="Zeng Q."/>
            <person name="Gargeya S."/>
            <person name="Alvarado L."/>
            <person name="Berlin A."/>
            <person name="Chapman S.B."/>
            <person name="Chen Z."/>
            <person name="Freedman E."/>
            <person name="Gellesch M."/>
            <person name="Goldberg J."/>
            <person name="Griggs A."/>
            <person name="Gujja S."/>
            <person name="Heilman E."/>
            <person name="Heiman D."/>
            <person name="Howarth C."/>
            <person name="Mehta T."/>
            <person name="Neiman D."/>
            <person name="Pearson M."/>
            <person name="Roberts A."/>
            <person name="Saif S."/>
            <person name="Shea T."/>
            <person name="Shenoy N."/>
            <person name="Sisk P."/>
            <person name="Stolte C."/>
            <person name="Sykes S."/>
            <person name="White J."/>
            <person name="Yandava C."/>
            <person name="Haas B."/>
            <person name="Nusbaum C."/>
            <person name="Birren B."/>
        </authorList>
    </citation>
    <scope>NUCLEOTIDE SEQUENCE</scope>
    <source>
        <strain evidence="4">ATCC 30864</strain>
    </source>
</reference>
<protein>
    <recommendedName>
        <fullName evidence="5">G-protein coupled receptors family 3 profile domain-containing protein</fullName>
    </recommendedName>
</protein>
<dbReference type="AlphaFoldDB" id="A0A0D2X212"/>
<feature type="transmembrane region" description="Helical" evidence="2">
    <location>
        <begin position="185"/>
        <end position="204"/>
    </location>
</feature>
<dbReference type="Proteomes" id="UP000008743">
    <property type="component" value="Unassembled WGS sequence"/>
</dbReference>